<sequence length="492" mass="54910">MPKRRAPSPVQSEPSTSSQPAVIAESSSVRQSKRRRVQADDGTSSQSQKKGKSPLQALRKKTLKAKLAATMNIQVGTKGKKKEEPAPPTPDSLAENINLPPNETAADEELVLLRKQLAEKDEASQIKVHQQALSTIQQQIQCQICLDTLVRPYSLVPCGHVACLGCLQQWFRAPGPDQNAPPPAQVIVKRKKTCPHCRALVVQRPVAAFLIKEIVAQVEATLNPGGPSTMAVGPDAALEEDPWKDIFPVQLNGAHHTMGGAFIDHEDGGIRRCSTCLNEIVDGMCEACGEVYDFYDASDDSDMEMGFGAIPYLDYLLPPFGDHPNPYDDDDEEDDEENSDDQYESDFVVDDEDLLEEVVAQGEQQFFNPVPQETIEISDDDDEEEPDILPMFHRVHRRSNPIVVSDDDEDDDLSDTDVPPERGLHRGDEDGDGDDEEEERVVDWELQRRIIQDNTYDDADDEEEVGDYYEEHVIAHYDAQDDESVAYYSDEY</sequence>
<feature type="region of interest" description="Disordered" evidence="5">
    <location>
        <begin position="319"/>
        <end position="343"/>
    </location>
</feature>
<keyword evidence="8" id="KW-1185">Reference proteome</keyword>
<dbReference type="InterPro" id="IPR047126">
    <property type="entry name" value="RNF141-like"/>
</dbReference>
<keyword evidence="2 4" id="KW-0863">Zinc-finger</keyword>
<reference evidence="7 8" key="1">
    <citation type="submission" date="2014-04" db="EMBL/GenBank/DDBJ databases">
        <authorList>
            <consortium name="DOE Joint Genome Institute"/>
            <person name="Kuo A."/>
            <person name="Zuccaro A."/>
            <person name="Kohler A."/>
            <person name="Nagy L.G."/>
            <person name="Floudas D."/>
            <person name="Copeland A."/>
            <person name="Barry K.W."/>
            <person name="Cichocki N."/>
            <person name="Veneault-Fourrey C."/>
            <person name="LaButti K."/>
            <person name="Lindquist E.A."/>
            <person name="Lipzen A."/>
            <person name="Lundell T."/>
            <person name="Morin E."/>
            <person name="Murat C."/>
            <person name="Sun H."/>
            <person name="Tunlid A."/>
            <person name="Henrissat B."/>
            <person name="Grigoriev I.V."/>
            <person name="Hibbett D.S."/>
            <person name="Martin F."/>
            <person name="Nordberg H.P."/>
            <person name="Cantor M.N."/>
            <person name="Hua S.X."/>
        </authorList>
    </citation>
    <scope>NUCLEOTIDE SEQUENCE [LARGE SCALE GENOMIC DNA]</scope>
    <source>
        <strain evidence="7 8">MAFF 305830</strain>
    </source>
</reference>
<dbReference type="GO" id="GO:0004842">
    <property type="term" value="F:ubiquitin-protein transferase activity"/>
    <property type="evidence" value="ECO:0007669"/>
    <property type="project" value="TreeGrafter"/>
</dbReference>
<dbReference type="STRING" id="933852.A0A0C2XFA1"/>
<feature type="compositionally biased region" description="Acidic residues" evidence="5">
    <location>
        <begin position="327"/>
        <end position="343"/>
    </location>
</feature>
<dbReference type="InterPro" id="IPR001841">
    <property type="entry name" value="Znf_RING"/>
</dbReference>
<gene>
    <name evidence="7" type="ORF">M408DRAFT_24194</name>
</gene>
<feature type="compositionally biased region" description="Acidic residues" evidence="5">
    <location>
        <begin position="376"/>
        <end position="385"/>
    </location>
</feature>
<feature type="region of interest" description="Disordered" evidence="5">
    <location>
        <begin position="1"/>
        <end position="101"/>
    </location>
</feature>
<dbReference type="PROSITE" id="PS50089">
    <property type="entry name" value="ZF_RING_2"/>
    <property type="match status" value="1"/>
</dbReference>
<keyword evidence="1" id="KW-0479">Metal-binding</keyword>
<dbReference type="EMBL" id="KN824296">
    <property type="protein sequence ID" value="KIM27827.1"/>
    <property type="molecule type" value="Genomic_DNA"/>
</dbReference>
<organism evidence="7 8">
    <name type="scientific">Serendipita vermifera MAFF 305830</name>
    <dbReference type="NCBI Taxonomy" id="933852"/>
    <lineage>
        <taxon>Eukaryota</taxon>
        <taxon>Fungi</taxon>
        <taxon>Dikarya</taxon>
        <taxon>Basidiomycota</taxon>
        <taxon>Agaricomycotina</taxon>
        <taxon>Agaricomycetes</taxon>
        <taxon>Sebacinales</taxon>
        <taxon>Serendipitaceae</taxon>
        <taxon>Serendipita</taxon>
    </lineage>
</organism>
<keyword evidence="3" id="KW-0862">Zinc</keyword>
<dbReference type="InterPro" id="IPR018957">
    <property type="entry name" value="Znf_C3HC4_RING-type"/>
</dbReference>
<dbReference type="HOGENOM" id="CLU_561526_0_0_1"/>
<dbReference type="GO" id="GO:0051865">
    <property type="term" value="P:protein autoubiquitination"/>
    <property type="evidence" value="ECO:0007669"/>
    <property type="project" value="TreeGrafter"/>
</dbReference>
<dbReference type="PANTHER" id="PTHR12109">
    <property type="entry name" value="RING FINGER PROTEIN 141-RELATED"/>
    <property type="match status" value="1"/>
</dbReference>
<evidence type="ECO:0000256" key="4">
    <source>
        <dbReference type="PROSITE-ProRule" id="PRU00175"/>
    </source>
</evidence>
<feature type="domain" description="RING-type" evidence="6">
    <location>
        <begin position="142"/>
        <end position="198"/>
    </location>
</feature>
<dbReference type="SMART" id="SM00184">
    <property type="entry name" value="RING"/>
    <property type="match status" value="1"/>
</dbReference>
<evidence type="ECO:0000256" key="1">
    <source>
        <dbReference type="ARBA" id="ARBA00022723"/>
    </source>
</evidence>
<accession>A0A0C2XFA1</accession>
<dbReference type="GO" id="GO:0008270">
    <property type="term" value="F:zinc ion binding"/>
    <property type="evidence" value="ECO:0007669"/>
    <property type="project" value="UniProtKB-KW"/>
</dbReference>
<dbReference type="OrthoDB" id="6105938at2759"/>
<evidence type="ECO:0000259" key="6">
    <source>
        <dbReference type="PROSITE" id="PS50089"/>
    </source>
</evidence>
<name>A0A0C2XFA1_SERVB</name>
<dbReference type="AlphaFoldDB" id="A0A0C2XFA1"/>
<dbReference type="Pfam" id="PF00097">
    <property type="entry name" value="zf-C3HC4"/>
    <property type="match status" value="1"/>
</dbReference>
<feature type="compositionally biased region" description="Acidic residues" evidence="5">
    <location>
        <begin position="405"/>
        <end position="415"/>
    </location>
</feature>
<evidence type="ECO:0000256" key="3">
    <source>
        <dbReference type="ARBA" id="ARBA00022833"/>
    </source>
</evidence>
<evidence type="ECO:0000313" key="7">
    <source>
        <dbReference type="EMBL" id="KIM27827.1"/>
    </source>
</evidence>
<feature type="region of interest" description="Disordered" evidence="5">
    <location>
        <begin position="400"/>
        <end position="444"/>
    </location>
</feature>
<feature type="compositionally biased region" description="Basic and acidic residues" evidence="5">
    <location>
        <begin position="419"/>
        <end position="428"/>
    </location>
</feature>
<dbReference type="Proteomes" id="UP000054097">
    <property type="component" value="Unassembled WGS sequence"/>
</dbReference>
<dbReference type="SUPFAM" id="SSF57850">
    <property type="entry name" value="RING/U-box"/>
    <property type="match status" value="1"/>
</dbReference>
<reference evidence="8" key="2">
    <citation type="submission" date="2015-01" db="EMBL/GenBank/DDBJ databases">
        <title>Evolutionary Origins and Diversification of the Mycorrhizal Mutualists.</title>
        <authorList>
            <consortium name="DOE Joint Genome Institute"/>
            <consortium name="Mycorrhizal Genomics Consortium"/>
            <person name="Kohler A."/>
            <person name="Kuo A."/>
            <person name="Nagy L.G."/>
            <person name="Floudas D."/>
            <person name="Copeland A."/>
            <person name="Barry K.W."/>
            <person name="Cichocki N."/>
            <person name="Veneault-Fourrey C."/>
            <person name="LaButti K."/>
            <person name="Lindquist E.A."/>
            <person name="Lipzen A."/>
            <person name="Lundell T."/>
            <person name="Morin E."/>
            <person name="Murat C."/>
            <person name="Riley R."/>
            <person name="Ohm R."/>
            <person name="Sun H."/>
            <person name="Tunlid A."/>
            <person name="Henrissat B."/>
            <person name="Grigoriev I.V."/>
            <person name="Hibbett D.S."/>
            <person name="Martin F."/>
        </authorList>
    </citation>
    <scope>NUCLEOTIDE SEQUENCE [LARGE SCALE GENOMIC DNA]</scope>
    <source>
        <strain evidence="8">MAFF 305830</strain>
    </source>
</reference>
<dbReference type="PANTHER" id="PTHR12109:SF3">
    <property type="entry name" value="RING FINGER PROTEIN 141"/>
    <property type="match status" value="1"/>
</dbReference>
<feature type="compositionally biased region" description="Acidic residues" evidence="5">
    <location>
        <begin position="429"/>
        <end position="440"/>
    </location>
</feature>
<evidence type="ECO:0000313" key="8">
    <source>
        <dbReference type="Proteomes" id="UP000054097"/>
    </source>
</evidence>
<evidence type="ECO:0000256" key="2">
    <source>
        <dbReference type="ARBA" id="ARBA00022771"/>
    </source>
</evidence>
<dbReference type="Gene3D" id="3.30.40.10">
    <property type="entry name" value="Zinc/RING finger domain, C3HC4 (zinc finger)"/>
    <property type="match status" value="1"/>
</dbReference>
<protein>
    <recommendedName>
        <fullName evidence="6">RING-type domain-containing protein</fullName>
    </recommendedName>
</protein>
<evidence type="ECO:0000256" key="5">
    <source>
        <dbReference type="SAM" id="MobiDB-lite"/>
    </source>
</evidence>
<dbReference type="InterPro" id="IPR013083">
    <property type="entry name" value="Znf_RING/FYVE/PHD"/>
</dbReference>
<feature type="compositionally biased region" description="Low complexity" evidence="5">
    <location>
        <begin position="44"/>
        <end position="57"/>
    </location>
</feature>
<feature type="region of interest" description="Disordered" evidence="5">
    <location>
        <begin position="364"/>
        <end position="385"/>
    </location>
</feature>
<feature type="compositionally biased region" description="Polar residues" evidence="5">
    <location>
        <begin position="9"/>
        <end position="20"/>
    </location>
</feature>
<proteinExistence type="predicted"/>